<protein>
    <submittedName>
        <fullName evidence="4">Response regulator</fullName>
    </submittedName>
</protein>
<sequence length="115" mass="12585">MDDDPAVLKALSRLLRTHSFQARTFASGQEFLAALPTGLPECLIVDLQMPEMNGLELHQHLVSNGITIPTILISAHDNDVLSEHKRGFVASLRKPLQKQALFEAIGKAVGTRSTK</sequence>
<reference evidence="4" key="1">
    <citation type="journal article" date="2021" name="Int. J. Syst. Evol. Microbiol.">
        <title>Bradyrhizobium septentrionale sp. nov. (sv. septentrionale) and Bradyrhizobium quebecense sp. nov. (sv. septentrionale) associated with legumes native to Canada possess rearranged symbiosis genes and numerous insertion sequences.</title>
        <authorList>
            <person name="Bromfield E.S.P."/>
            <person name="Cloutier S."/>
        </authorList>
    </citation>
    <scope>NUCLEOTIDE SEQUENCE</scope>
    <source>
        <strain evidence="4">5S5</strain>
    </source>
</reference>
<dbReference type="PANTHER" id="PTHR44591">
    <property type="entry name" value="STRESS RESPONSE REGULATOR PROTEIN 1"/>
    <property type="match status" value="1"/>
</dbReference>
<dbReference type="SUPFAM" id="SSF52172">
    <property type="entry name" value="CheY-like"/>
    <property type="match status" value="1"/>
</dbReference>
<gene>
    <name evidence="4" type="ORF">WDK88_33020</name>
</gene>
<dbReference type="Pfam" id="PF00072">
    <property type="entry name" value="Response_reg"/>
    <property type="match status" value="1"/>
</dbReference>
<dbReference type="InterPro" id="IPR050595">
    <property type="entry name" value="Bact_response_regulator"/>
</dbReference>
<evidence type="ECO:0000259" key="3">
    <source>
        <dbReference type="PROSITE" id="PS50110"/>
    </source>
</evidence>
<dbReference type="SMART" id="SM00448">
    <property type="entry name" value="REC"/>
    <property type="match status" value="1"/>
</dbReference>
<dbReference type="Proteomes" id="UP001432046">
    <property type="component" value="Chromosome"/>
</dbReference>
<dbReference type="InterPro" id="IPR011006">
    <property type="entry name" value="CheY-like_superfamily"/>
</dbReference>
<name>A0ABZ2NTH1_9BRAD</name>
<dbReference type="PANTHER" id="PTHR44591:SF25">
    <property type="entry name" value="CHEMOTAXIS TWO-COMPONENT RESPONSE REGULATOR"/>
    <property type="match status" value="1"/>
</dbReference>
<keyword evidence="5" id="KW-1185">Reference proteome</keyword>
<dbReference type="InterPro" id="IPR001789">
    <property type="entry name" value="Sig_transdc_resp-reg_receiver"/>
</dbReference>
<proteinExistence type="predicted"/>
<reference evidence="4" key="2">
    <citation type="submission" date="2024-03" db="EMBL/GenBank/DDBJ databases">
        <authorList>
            <person name="Bromfield E.S.P."/>
            <person name="Cloutier S."/>
        </authorList>
    </citation>
    <scope>NUCLEOTIDE SEQUENCE</scope>
    <source>
        <strain evidence="4">5S5</strain>
    </source>
</reference>
<evidence type="ECO:0000256" key="2">
    <source>
        <dbReference type="PROSITE-ProRule" id="PRU00169"/>
    </source>
</evidence>
<accession>A0ABZ2NTH1</accession>
<dbReference type="PROSITE" id="PS50110">
    <property type="entry name" value="RESPONSE_REGULATORY"/>
    <property type="match status" value="1"/>
</dbReference>
<dbReference type="Gene3D" id="3.40.50.2300">
    <property type="match status" value="1"/>
</dbReference>
<organism evidence="4 5">
    <name type="scientific">Bradyrhizobium septentrionale</name>
    <dbReference type="NCBI Taxonomy" id="1404411"/>
    <lineage>
        <taxon>Bacteria</taxon>
        <taxon>Pseudomonadati</taxon>
        <taxon>Pseudomonadota</taxon>
        <taxon>Alphaproteobacteria</taxon>
        <taxon>Hyphomicrobiales</taxon>
        <taxon>Nitrobacteraceae</taxon>
        <taxon>Bradyrhizobium</taxon>
    </lineage>
</organism>
<feature type="modified residue" description="4-aspartylphosphate" evidence="2">
    <location>
        <position position="46"/>
    </location>
</feature>
<keyword evidence="1 2" id="KW-0597">Phosphoprotein</keyword>
<evidence type="ECO:0000313" key="5">
    <source>
        <dbReference type="Proteomes" id="UP001432046"/>
    </source>
</evidence>
<dbReference type="RefSeq" id="WP_245284878.1">
    <property type="nucleotide sequence ID" value="NZ_CP147708.1"/>
</dbReference>
<evidence type="ECO:0000256" key="1">
    <source>
        <dbReference type="ARBA" id="ARBA00022553"/>
    </source>
</evidence>
<dbReference type="EMBL" id="CP147711">
    <property type="protein sequence ID" value="WXC78192.1"/>
    <property type="molecule type" value="Genomic_DNA"/>
</dbReference>
<feature type="domain" description="Response regulatory" evidence="3">
    <location>
        <begin position="1"/>
        <end position="109"/>
    </location>
</feature>
<evidence type="ECO:0000313" key="4">
    <source>
        <dbReference type="EMBL" id="WXC78192.1"/>
    </source>
</evidence>